<keyword evidence="2 7" id="KW-0813">Transport</keyword>
<keyword evidence="5 7" id="KW-1133">Transmembrane helix</keyword>
<evidence type="ECO:0000256" key="5">
    <source>
        <dbReference type="ARBA" id="ARBA00022989"/>
    </source>
</evidence>
<dbReference type="Pfam" id="PF00528">
    <property type="entry name" value="BPD_transp_1"/>
    <property type="match status" value="1"/>
</dbReference>
<feature type="transmembrane region" description="Helical" evidence="7">
    <location>
        <begin position="73"/>
        <end position="98"/>
    </location>
</feature>
<feature type="domain" description="ABC transmembrane type-1" evidence="8">
    <location>
        <begin position="74"/>
        <end position="263"/>
    </location>
</feature>
<comment type="caution">
    <text evidence="9">The sequence shown here is derived from an EMBL/GenBank/DDBJ whole genome shotgun (WGS) entry which is preliminary data.</text>
</comment>
<evidence type="ECO:0000256" key="2">
    <source>
        <dbReference type="ARBA" id="ARBA00022448"/>
    </source>
</evidence>
<gene>
    <name evidence="9" type="ORF">H0E84_18870</name>
</gene>
<evidence type="ECO:0000313" key="9">
    <source>
        <dbReference type="EMBL" id="NZA28442.1"/>
    </source>
</evidence>
<evidence type="ECO:0000256" key="4">
    <source>
        <dbReference type="ARBA" id="ARBA00022692"/>
    </source>
</evidence>
<keyword evidence="10" id="KW-1185">Reference proteome</keyword>
<dbReference type="Gene3D" id="1.10.3720.10">
    <property type="entry name" value="MetI-like"/>
    <property type="match status" value="1"/>
</dbReference>
<dbReference type="GO" id="GO:0055085">
    <property type="term" value="P:transmembrane transport"/>
    <property type="evidence" value="ECO:0007669"/>
    <property type="project" value="InterPro"/>
</dbReference>
<evidence type="ECO:0000256" key="6">
    <source>
        <dbReference type="ARBA" id="ARBA00023136"/>
    </source>
</evidence>
<evidence type="ECO:0000256" key="1">
    <source>
        <dbReference type="ARBA" id="ARBA00004651"/>
    </source>
</evidence>
<dbReference type="PANTHER" id="PTHR43744">
    <property type="entry name" value="ABC TRANSPORTER PERMEASE PROTEIN MG189-RELATED-RELATED"/>
    <property type="match status" value="1"/>
</dbReference>
<keyword evidence="6 7" id="KW-0472">Membrane</keyword>
<dbReference type="InterPro" id="IPR000515">
    <property type="entry name" value="MetI-like"/>
</dbReference>
<dbReference type="SUPFAM" id="SSF161098">
    <property type="entry name" value="MetI-like"/>
    <property type="match status" value="1"/>
</dbReference>
<sequence length="278" mass="30370">MNREVGTTRLSAFAVNAALVLIALVALAPLAWMLSVSFMPRGEASGFPPPMLPSATTLDNYQVLFARAGMGRYFLNSLIVSGAITAGALLVNTMAGYAFAKLRFRGRERLFQLLLAALVIPAQVAMLPLFLMMKGLGLVNSFGAVIIPALATVFGIFLVRQYSRSIPDELLEAARIDGAGELRIFFRIVLPMLKPVLVTLTIFTFMAAWNDFMWPLIVLTDQENYTLPVAIAALSREHVQDVEMMMAGAVVTVLPVLLLFLLLQRYYIQGLLLGSVKG</sequence>
<evidence type="ECO:0000259" key="8">
    <source>
        <dbReference type="PROSITE" id="PS50928"/>
    </source>
</evidence>
<dbReference type="PROSITE" id="PS50928">
    <property type="entry name" value="ABC_TM1"/>
    <property type="match status" value="1"/>
</dbReference>
<dbReference type="GO" id="GO:0005886">
    <property type="term" value="C:plasma membrane"/>
    <property type="evidence" value="ECO:0007669"/>
    <property type="project" value="UniProtKB-SubCell"/>
</dbReference>
<dbReference type="InterPro" id="IPR035906">
    <property type="entry name" value="MetI-like_sf"/>
</dbReference>
<comment type="similarity">
    <text evidence="7">Belongs to the binding-protein-dependent transport system permease family.</text>
</comment>
<feature type="transmembrane region" description="Helical" evidence="7">
    <location>
        <begin position="12"/>
        <end position="34"/>
    </location>
</feature>
<feature type="transmembrane region" description="Helical" evidence="7">
    <location>
        <begin position="244"/>
        <end position="263"/>
    </location>
</feature>
<dbReference type="CDD" id="cd06261">
    <property type="entry name" value="TM_PBP2"/>
    <property type="match status" value="1"/>
</dbReference>
<evidence type="ECO:0000256" key="7">
    <source>
        <dbReference type="RuleBase" id="RU363032"/>
    </source>
</evidence>
<evidence type="ECO:0000256" key="3">
    <source>
        <dbReference type="ARBA" id="ARBA00022475"/>
    </source>
</evidence>
<dbReference type="RefSeq" id="WP_180680206.1">
    <property type="nucleotide sequence ID" value="NZ_JACCKA010000093.1"/>
</dbReference>
<keyword evidence="3" id="KW-1003">Cell membrane</keyword>
<feature type="transmembrane region" description="Helical" evidence="7">
    <location>
        <begin position="137"/>
        <end position="159"/>
    </location>
</feature>
<accession>A0A853JIA4</accession>
<dbReference type="EMBL" id="JACCKA010000093">
    <property type="protein sequence ID" value="NZA28442.1"/>
    <property type="molecule type" value="Genomic_DNA"/>
</dbReference>
<dbReference type="Proteomes" id="UP000578091">
    <property type="component" value="Unassembled WGS sequence"/>
</dbReference>
<name>A0A853JIA4_9GAMM</name>
<evidence type="ECO:0000313" key="10">
    <source>
        <dbReference type="Proteomes" id="UP000578091"/>
    </source>
</evidence>
<keyword evidence="4 7" id="KW-0812">Transmembrane</keyword>
<feature type="transmembrane region" description="Helical" evidence="7">
    <location>
        <begin position="110"/>
        <end position="131"/>
    </location>
</feature>
<feature type="transmembrane region" description="Helical" evidence="7">
    <location>
        <begin position="184"/>
        <end position="209"/>
    </location>
</feature>
<organism evidence="9 10">
    <name type="scientific">Luteimonas salinisoli</name>
    <dbReference type="NCBI Taxonomy" id="2752307"/>
    <lineage>
        <taxon>Bacteria</taxon>
        <taxon>Pseudomonadati</taxon>
        <taxon>Pseudomonadota</taxon>
        <taxon>Gammaproteobacteria</taxon>
        <taxon>Lysobacterales</taxon>
        <taxon>Lysobacteraceae</taxon>
        <taxon>Luteimonas</taxon>
    </lineage>
</organism>
<reference evidence="9 10" key="1">
    <citation type="submission" date="2020-07" db="EMBL/GenBank/DDBJ databases">
        <title>Luteimonas sp. SJ-92.</title>
        <authorList>
            <person name="Huang X.-X."/>
            <person name="Xu L."/>
            <person name="Sun J.-Q."/>
        </authorList>
    </citation>
    <scope>NUCLEOTIDE SEQUENCE [LARGE SCALE GENOMIC DNA]</scope>
    <source>
        <strain evidence="9 10">SJ-92</strain>
    </source>
</reference>
<dbReference type="PANTHER" id="PTHR43744:SF12">
    <property type="entry name" value="ABC TRANSPORTER PERMEASE PROTEIN MG189-RELATED"/>
    <property type="match status" value="1"/>
</dbReference>
<comment type="subcellular location">
    <subcellularLocation>
        <location evidence="1 7">Cell membrane</location>
        <topology evidence="1 7">Multi-pass membrane protein</topology>
    </subcellularLocation>
</comment>
<dbReference type="AlphaFoldDB" id="A0A853JIA4"/>
<protein>
    <submittedName>
        <fullName evidence="9">Carbohydrate ABC transporter permease</fullName>
    </submittedName>
</protein>
<proteinExistence type="inferred from homology"/>